<evidence type="ECO:0000256" key="5">
    <source>
        <dbReference type="ARBA" id="ARBA00022692"/>
    </source>
</evidence>
<dbReference type="Proteomes" id="UP000076858">
    <property type="component" value="Unassembled WGS sequence"/>
</dbReference>
<evidence type="ECO:0000256" key="8">
    <source>
        <dbReference type="ARBA" id="ARBA00023065"/>
    </source>
</evidence>
<comment type="similarity">
    <text evidence="2">Belongs to the sodium:solute symporter (SSF) (TC 2.A.21) family.</text>
</comment>
<feature type="transmembrane region" description="Helical" evidence="11">
    <location>
        <begin position="873"/>
        <end position="896"/>
    </location>
</feature>
<dbReference type="InterPro" id="IPR038377">
    <property type="entry name" value="Na/Glc_symporter_sf"/>
</dbReference>
<feature type="transmembrane region" description="Helical" evidence="11">
    <location>
        <begin position="679"/>
        <end position="701"/>
    </location>
</feature>
<dbReference type="Gene3D" id="1.20.1730.10">
    <property type="entry name" value="Sodium/glucose cotransporter"/>
    <property type="match status" value="1"/>
</dbReference>
<dbReference type="InterPro" id="IPR001734">
    <property type="entry name" value="Na/solute_symporter"/>
</dbReference>
<dbReference type="Pfam" id="PF00474">
    <property type="entry name" value="SSF"/>
    <property type="match status" value="1"/>
</dbReference>
<feature type="transmembrane region" description="Helical" evidence="11">
    <location>
        <begin position="127"/>
        <end position="149"/>
    </location>
</feature>
<dbReference type="PANTHER" id="PTHR42985:SF40">
    <property type="entry name" value="LD47995P-RELATED"/>
    <property type="match status" value="1"/>
</dbReference>
<evidence type="ECO:0000256" key="9">
    <source>
        <dbReference type="ARBA" id="ARBA00023136"/>
    </source>
</evidence>
<feature type="transmembrane region" description="Helical" evidence="11">
    <location>
        <begin position="13"/>
        <end position="32"/>
    </location>
</feature>
<dbReference type="Pfam" id="PF07690">
    <property type="entry name" value="MFS_1"/>
    <property type="match status" value="1"/>
</dbReference>
<name>A0A164PU91_9CRUS</name>
<dbReference type="SUPFAM" id="SSF103473">
    <property type="entry name" value="MFS general substrate transporter"/>
    <property type="match status" value="1"/>
</dbReference>
<dbReference type="GO" id="GO:0015293">
    <property type="term" value="F:symporter activity"/>
    <property type="evidence" value="ECO:0007669"/>
    <property type="project" value="TreeGrafter"/>
</dbReference>
<dbReference type="InterPro" id="IPR036259">
    <property type="entry name" value="MFS_trans_sf"/>
</dbReference>
<feature type="transmembrane region" description="Helical" evidence="11">
    <location>
        <begin position="408"/>
        <end position="429"/>
    </location>
</feature>
<comment type="subcellular location">
    <subcellularLocation>
        <location evidence="1">Cell membrane</location>
        <topology evidence="1">Multi-pass membrane protein</topology>
    </subcellularLocation>
</comment>
<protein>
    <submittedName>
        <fullName evidence="13">Putative Sodium-dependent multivitamin transporter</fullName>
    </submittedName>
</protein>
<evidence type="ECO:0000256" key="1">
    <source>
        <dbReference type="ARBA" id="ARBA00004651"/>
    </source>
</evidence>
<keyword evidence="6 11" id="KW-1133">Transmembrane helix</keyword>
<keyword evidence="9 11" id="KW-0472">Membrane</keyword>
<feature type="transmembrane region" description="Helical" evidence="11">
    <location>
        <begin position="708"/>
        <end position="729"/>
    </location>
</feature>
<feature type="transmembrane region" description="Helical" evidence="11">
    <location>
        <begin position="380"/>
        <end position="402"/>
    </location>
</feature>
<dbReference type="EMBL" id="LRGB01002559">
    <property type="protein sequence ID" value="KZS07145.1"/>
    <property type="molecule type" value="Genomic_DNA"/>
</dbReference>
<dbReference type="STRING" id="35525.A0A164PU91"/>
<evidence type="ECO:0000256" key="6">
    <source>
        <dbReference type="ARBA" id="ARBA00022989"/>
    </source>
</evidence>
<feature type="transmembrane region" description="Helical" evidence="11">
    <location>
        <begin position="161"/>
        <end position="177"/>
    </location>
</feature>
<evidence type="ECO:0000256" key="4">
    <source>
        <dbReference type="ARBA" id="ARBA00022475"/>
    </source>
</evidence>
<feature type="transmembrane region" description="Helical" evidence="11">
    <location>
        <begin position="84"/>
        <end position="106"/>
    </location>
</feature>
<evidence type="ECO:0000313" key="13">
    <source>
        <dbReference type="EMBL" id="KZS07145.1"/>
    </source>
</evidence>
<keyword evidence="14" id="KW-1185">Reference proteome</keyword>
<keyword evidence="8" id="KW-0406">Ion transport</keyword>
<dbReference type="GO" id="GO:0006814">
    <property type="term" value="P:sodium ion transport"/>
    <property type="evidence" value="ECO:0007669"/>
    <property type="project" value="UniProtKB-KW"/>
</dbReference>
<proteinExistence type="inferred from homology"/>
<feature type="transmembrane region" description="Helical" evidence="11">
    <location>
        <begin position="278"/>
        <end position="300"/>
    </location>
</feature>
<organism evidence="13 14">
    <name type="scientific">Daphnia magna</name>
    <dbReference type="NCBI Taxonomy" id="35525"/>
    <lineage>
        <taxon>Eukaryota</taxon>
        <taxon>Metazoa</taxon>
        <taxon>Ecdysozoa</taxon>
        <taxon>Arthropoda</taxon>
        <taxon>Crustacea</taxon>
        <taxon>Branchiopoda</taxon>
        <taxon>Diplostraca</taxon>
        <taxon>Cladocera</taxon>
        <taxon>Anomopoda</taxon>
        <taxon>Daphniidae</taxon>
        <taxon>Daphnia</taxon>
    </lineage>
</organism>
<comment type="caution">
    <text evidence="13">The sequence shown here is derived from an EMBL/GenBank/DDBJ whole genome shotgun (WGS) entry which is preliminary data.</text>
</comment>
<feature type="transmembrane region" description="Helical" evidence="11">
    <location>
        <begin position="441"/>
        <end position="459"/>
    </location>
</feature>
<keyword evidence="5 11" id="KW-0812">Transmembrane</keyword>
<feature type="transmembrane region" description="Helical" evidence="11">
    <location>
        <begin position="811"/>
        <end position="831"/>
    </location>
</feature>
<dbReference type="InterPro" id="IPR011701">
    <property type="entry name" value="MFS"/>
</dbReference>
<evidence type="ECO:0000256" key="7">
    <source>
        <dbReference type="ARBA" id="ARBA00023053"/>
    </source>
</evidence>
<evidence type="ECO:0000256" key="10">
    <source>
        <dbReference type="ARBA" id="ARBA00023201"/>
    </source>
</evidence>
<keyword evidence="10" id="KW-0739">Sodium transport</keyword>
<feature type="transmembrane region" description="Helical" evidence="11">
    <location>
        <begin position="1108"/>
        <end position="1127"/>
    </location>
</feature>
<evidence type="ECO:0000256" key="11">
    <source>
        <dbReference type="SAM" id="Phobius"/>
    </source>
</evidence>
<dbReference type="GO" id="GO:0005886">
    <property type="term" value="C:plasma membrane"/>
    <property type="evidence" value="ECO:0007669"/>
    <property type="project" value="UniProtKB-SubCell"/>
</dbReference>
<dbReference type="AlphaFoldDB" id="A0A164PU91"/>
<dbReference type="OrthoDB" id="6132759at2759"/>
<dbReference type="CDD" id="cd17326">
    <property type="entry name" value="MFS_MFSD8"/>
    <property type="match status" value="1"/>
</dbReference>
<evidence type="ECO:0000256" key="2">
    <source>
        <dbReference type="ARBA" id="ARBA00006434"/>
    </source>
</evidence>
<dbReference type="CDD" id="cd11492">
    <property type="entry name" value="SLC5sbd_NIS-SMVT"/>
    <property type="match status" value="1"/>
</dbReference>
<feature type="transmembrane region" description="Helical" evidence="11">
    <location>
        <begin position="516"/>
        <end position="538"/>
    </location>
</feature>
<feature type="transmembrane region" description="Helical" evidence="11">
    <location>
        <begin position="916"/>
        <end position="935"/>
    </location>
</feature>
<keyword evidence="4" id="KW-1003">Cell membrane</keyword>
<feature type="transmembrane region" description="Helical" evidence="11">
    <location>
        <begin position="741"/>
        <end position="761"/>
    </location>
</feature>
<dbReference type="PROSITE" id="PS50850">
    <property type="entry name" value="MFS"/>
    <property type="match status" value="1"/>
</dbReference>
<keyword evidence="3" id="KW-0813">Transport</keyword>
<dbReference type="PANTHER" id="PTHR42985">
    <property type="entry name" value="SODIUM-COUPLED MONOCARBOXYLATE TRANSPORTER"/>
    <property type="match status" value="1"/>
</dbReference>
<sequence length="1145" mass="125976">MNENYSGLNVVDYVILSTLLLISASIGIYYRFSGGKQRTTKEYLLADRNMSFIPVAFSLMASFMSSITLLGVSSENYIYGTQFVVINLAYIIGTPLAAYFYLPVFYKLQHASVYKYLELRFGVATRLAASVAFVTQMILYIGIVLYAPALALNAVTGLNKIASIIAVGLVCTFYSTIGGMKAILITDVFQSVLMFASVICVCVKGSIDAGGMNKVWEIANEGGRIQFTDLRLDPSVRHTLWTQLIGGIFTFTSLYAVNQTQVQRLLTVNSLRKAQRSLWLNWPILTALSLTTSFAGISMYSRYANCDPLLEKHIRSPDQLLPYFVVDTMGHLPGVAGLFIAGIFSGSLSTVSSALNSLAAVTVQDFLVPCCFKKTSDARLAWVTQLVALSYGGISIAIAFVAEYLGGVLQASLTIFGVVGGPLLALFTIGMFSTVVEQKGALTGLIAGLAFSLWIGFGGPKPPIPRLPLRNDGCAEFLNATIDSTTEQYLSTISPSALPTVVMPADDYFPLYRISYMWYAPLGFLLTILVAQVVSRIVRFNVERRGISGQKINEELLSPMFPQCFRTSQHLPDPNLLKRNAQVYIDYTVMQSHVWGGTGHKLQKFFKPKKLFNSNDRQDENHDCGTSNIFETRHERLRRRLSLVIINIVGFISTLGFSIVLTGAYPYLLQIDEESDKRVLGWVIAAQPIGQLISSPIVGWLGNRLGSVRWLCMTTGLLNMMGFVMYAILGDLPQPRRYWMILARFIVGVAAGSVTLCITYISKATTAKERTTFIAINALVSTIGFIVGPAVQSALIPMGTTDLRWNMYTTAGWLAASLTFVQVVLFFPCIFQEFNMAEKEANWNKMISQKKEGNQGFQRINASNDSDEKKRDLIGVFICIFNFSVAGFILIMIETLATPVAMDQLGYSDDEAVKKVGIVLSIGCILTVISFALSGPLARRITERKTLILFGLVPLLLCHVVLLPYSGPTPRMQQQLTDDSDMAVMEQSSMKLPVNTSDGGNFTVALALHAPRSSESNSTSHLGCPTSQKWCLYTPAIRAQQLIFGFMFIAIGYAFTATMSTSTMTQVLPPDGQQGTWTGIYQAGGSLARILGPLYLTNVYTVYGPRPTFGSIIALLCGVIILNLYLFKHLIPLAHRSKKIYFDLR</sequence>
<dbReference type="Gene3D" id="1.20.1250.20">
    <property type="entry name" value="MFS general substrate transporter like domains"/>
    <property type="match status" value="2"/>
</dbReference>
<dbReference type="InterPro" id="IPR051163">
    <property type="entry name" value="Sodium:Solute_Symporter_SSF"/>
</dbReference>
<feature type="transmembrane region" description="Helical" evidence="11">
    <location>
        <begin position="1042"/>
        <end position="1064"/>
    </location>
</feature>
<dbReference type="NCBIfam" id="TIGR00813">
    <property type="entry name" value="sss"/>
    <property type="match status" value="1"/>
</dbReference>
<evidence type="ECO:0000313" key="14">
    <source>
        <dbReference type="Proteomes" id="UP000076858"/>
    </source>
</evidence>
<accession>A0A164PU91</accession>
<feature type="transmembrane region" description="Helical" evidence="11">
    <location>
        <begin position="643"/>
        <end position="667"/>
    </location>
</feature>
<evidence type="ECO:0000256" key="3">
    <source>
        <dbReference type="ARBA" id="ARBA00022448"/>
    </source>
</evidence>
<evidence type="ECO:0000259" key="12">
    <source>
        <dbReference type="PROSITE" id="PS50850"/>
    </source>
</evidence>
<dbReference type="PROSITE" id="PS50283">
    <property type="entry name" value="NA_SOLUT_SYMP_3"/>
    <property type="match status" value="1"/>
</dbReference>
<keyword evidence="7" id="KW-0915">Sodium</keyword>
<feature type="transmembrane region" description="Helical" evidence="11">
    <location>
        <begin position="184"/>
        <end position="207"/>
    </location>
</feature>
<dbReference type="InterPro" id="IPR020846">
    <property type="entry name" value="MFS_dom"/>
</dbReference>
<gene>
    <name evidence="13" type="ORF">APZ42_029207</name>
</gene>
<reference evidence="13 14" key="1">
    <citation type="submission" date="2016-03" db="EMBL/GenBank/DDBJ databases">
        <title>EvidentialGene: Evidence-directed Construction of Genes on Genomes.</title>
        <authorList>
            <person name="Gilbert D.G."/>
            <person name="Choi J.-H."/>
            <person name="Mockaitis K."/>
            <person name="Colbourne J."/>
            <person name="Pfrender M."/>
        </authorList>
    </citation>
    <scope>NUCLEOTIDE SEQUENCE [LARGE SCALE GENOMIC DNA]</scope>
    <source>
        <strain evidence="13 14">Xinb3</strain>
        <tissue evidence="13">Complete organism</tissue>
    </source>
</reference>
<feature type="domain" description="Major facilitator superfamily (MFS) profile" evidence="12">
    <location>
        <begin position="642"/>
        <end position="1135"/>
    </location>
</feature>
<feature type="transmembrane region" description="Helical" evidence="11">
    <location>
        <begin position="52"/>
        <end position="72"/>
    </location>
</feature>
<feature type="transmembrane region" description="Helical" evidence="11">
    <location>
        <begin position="240"/>
        <end position="257"/>
    </location>
</feature>
<feature type="transmembrane region" description="Helical" evidence="11">
    <location>
        <begin position="773"/>
        <end position="791"/>
    </location>
</feature>